<reference evidence="2" key="3">
    <citation type="submission" date="2018-08" db="UniProtKB">
        <authorList>
            <consortium name="EnsemblPlants"/>
        </authorList>
    </citation>
    <scope>IDENTIFICATION</scope>
    <source>
        <strain evidence="2">cv. Bd21</strain>
    </source>
</reference>
<reference evidence="1 2" key="1">
    <citation type="journal article" date="2010" name="Nature">
        <title>Genome sequencing and analysis of the model grass Brachypodium distachyon.</title>
        <authorList>
            <consortium name="International Brachypodium Initiative"/>
        </authorList>
    </citation>
    <scope>NUCLEOTIDE SEQUENCE [LARGE SCALE GENOMIC DNA]</scope>
    <source>
        <strain evidence="1 2">Bd21</strain>
    </source>
</reference>
<name>A0A0Q3K7G1_BRADI</name>
<dbReference type="EnsemblPlants" id="KQK06785">
    <property type="protein sequence ID" value="KQK06785"/>
    <property type="gene ID" value="BRADI_2g28880v3"/>
</dbReference>
<proteinExistence type="predicted"/>
<dbReference type="EMBL" id="CM000881">
    <property type="protein sequence ID" value="KQK06785.1"/>
    <property type="molecule type" value="Genomic_DNA"/>
</dbReference>
<dbReference type="AlphaFoldDB" id="A0A0Q3K7G1"/>
<dbReference type="Gramene" id="KQK06785">
    <property type="protein sequence ID" value="KQK06785"/>
    <property type="gene ID" value="BRADI_2g28880v3"/>
</dbReference>
<dbReference type="PANTHER" id="PTHR48241:SF1">
    <property type="entry name" value="BURP DOMAIN-CONTAINING PROTEIN"/>
    <property type="match status" value="1"/>
</dbReference>
<gene>
    <name evidence="1" type="ORF">BRADI_2g28880v3</name>
</gene>
<dbReference type="OrthoDB" id="10281314at2759"/>
<accession>A0A0Q3K7G1</accession>
<evidence type="ECO:0000313" key="2">
    <source>
        <dbReference type="EnsemblPlants" id="KQK06785"/>
    </source>
</evidence>
<keyword evidence="3" id="KW-1185">Reference proteome</keyword>
<protein>
    <submittedName>
        <fullName evidence="1 2">Uncharacterized protein</fullName>
    </submittedName>
</protein>
<reference evidence="1" key="2">
    <citation type="submission" date="2017-06" db="EMBL/GenBank/DDBJ databases">
        <title>WGS assembly of Brachypodium distachyon.</title>
        <authorList>
            <consortium name="The International Brachypodium Initiative"/>
            <person name="Lucas S."/>
            <person name="Harmon-Smith M."/>
            <person name="Lail K."/>
            <person name="Tice H."/>
            <person name="Grimwood J."/>
            <person name="Bruce D."/>
            <person name="Barry K."/>
            <person name="Shu S."/>
            <person name="Lindquist E."/>
            <person name="Wang M."/>
            <person name="Pitluck S."/>
            <person name="Vogel J.P."/>
            <person name="Garvin D.F."/>
            <person name="Mockler T.C."/>
            <person name="Schmutz J."/>
            <person name="Rokhsar D."/>
            <person name="Bevan M.W."/>
        </authorList>
    </citation>
    <scope>NUCLEOTIDE SEQUENCE</scope>
    <source>
        <strain evidence="1">Bd21</strain>
    </source>
</reference>
<dbReference type="Proteomes" id="UP000008810">
    <property type="component" value="Chromosome 2"/>
</dbReference>
<organism evidence="1">
    <name type="scientific">Brachypodium distachyon</name>
    <name type="common">Purple false brome</name>
    <name type="synonym">Trachynia distachya</name>
    <dbReference type="NCBI Taxonomy" id="15368"/>
    <lineage>
        <taxon>Eukaryota</taxon>
        <taxon>Viridiplantae</taxon>
        <taxon>Streptophyta</taxon>
        <taxon>Embryophyta</taxon>
        <taxon>Tracheophyta</taxon>
        <taxon>Spermatophyta</taxon>
        <taxon>Magnoliopsida</taxon>
        <taxon>Liliopsida</taxon>
        <taxon>Poales</taxon>
        <taxon>Poaceae</taxon>
        <taxon>BOP clade</taxon>
        <taxon>Pooideae</taxon>
        <taxon>Stipodae</taxon>
        <taxon>Brachypodieae</taxon>
        <taxon>Brachypodium</taxon>
    </lineage>
</organism>
<evidence type="ECO:0000313" key="1">
    <source>
        <dbReference type="EMBL" id="KQK06785.1"/>
    </source>
</evidence>
<evidence type="ECO:0000313" key="3">
    <source>
        <dbReference type="Proteomes" id="UP000008810"/>
    </source>
</evidence>
<sequence>MSYLWISRSYSRRVSAGYPMQGFRNEEAKSQAQLNFEAEQQAWFEDFMKTQQEKMVHPQSAILSDVDQEHVISENEEKVAQIWEEERSEIKEDDALEDKTHNEQELDYGSSKDIVAANLEDIEDKEANGVENEDNEEIQVDMSIIIQECDETVLVVSVFQAYHRCFVSLEKSRFELTFLGTLVDMRF</sequence>
<dbReference type="ExpressionAtlas" id="A0A0Q3K7G1">
    <property type="expression patterns" value="baseline and differential"/>
</dbReference>
<dbReference type="PANTHER" id="PTHR48241">
    <property type="entry name" value="BURP DOMAIN-CONTAINING PROTEIN"/>
    <property type="match status" value="1"/>
</dbReference>